<dbReference type="AlphaFoldDB" id="A0AAV6JDB5"/>
<reference evidence="2" key="1">
    <citation type="submission" date="2020-08" db="EMBL/GenBank/DDBJ databases">
        <title>Plant Genome Project.</title>
        <authorList>
            <person name="Zhang R.-G."/>
        </authorList>
    </citation>
    <scope>NUCLEOTIDE SEQUENCE</scope>
    <source>
        <strain evidence="2">WSP0</strain>
        <tissue evidence="2">Leaf</tissue>
    </source>
</reference>
<comment type="caution">
    <text evidence="2">The sequence shown here is derived from an EMBL/GenBank/DDBJ whole genome shotgun (WGS) entry which is preliminary data.</text>
</comment>
<keyword evidence="3" id="KW-1185">Reference proteome</keyword>
<proteinExistence type="inferred from homology"/>
<gene>
    <name evidence="2" type="ORF">RHGRI_019346</name>
</gene>
<dbReference type="PANTHER" id="PTHR45717:SF3">
    <property type="entry name" value="OS04G0544400 PROTEIN"/>
    <property type="match status" value="1"/>
</dbReference>
<organism evidence="2 3">
    <name type="scientific">Rhododendron griersonianum</name>
    <dbReference type="NCBI Taxonomy" id="479676"/>
    <lineage>
        <taxon>Eukaryota</taxon>
        <taxon>Viridiplantae</taxon>
        <taxon>Streptophyta</taxon>
        <taxon>Embryophyta</taxon>
        <taxon>Tracheophyta</taxon>
        <taxon>Spermatophyta</taxon>
        <taxon>Magnoliopsida</taxon>
        <taxon>eudicotyledons</taxon>
        <taxon>Gunneridae</taxon>
        <taxon>Pentapetalae</taxon>
        <taxon>asterids</taxon>
        <taxon>Ericales</taxon>
        <taxon>Ericaceae</taxon>
        <taxon>Ericoideae</taxon>
        <taxon>Rhodoreae</taxon>
        <taxon>Rhododendron</taxon>
    </lineage>
</organism>
<comment type="similarity">
    <text evidence="1">Belongs to the PPR family. P subfamily.</text>
</comment>
<sequence length="124" mass="13792">MVESGGKPNPRTWEILAEGHIREKKVSEALSCLKEAVLVRGSKNWKPRPVNVSSILSICEQNDDMQSKDILMGLLSQVGCLEDEAYKSNVPSTGGMATFCDEDEDITKRKIFSTNYRLKNARGT</sequence>
<accession>A0AAV6JDB5</accession>
<evidence type="ECO:0008006" key="4">
    <source>
        <dbReference type="Google" id="ProtNLM"/>
    </source>
</evidence>
<dbReference type="EMBL" id="JACTNZ010000007">
    <property type="protein sequence ID" value="KAG5538763.1"/>
    <property type="molecule type" value="Genomic_DNA"/>
</dbReference>
<dbReference type="Proteomes" id="UP000823749">
    <property type="component" value="Chromosome 7"/>
</dbReference>
<name>A0AAV6JDB5_9ERIC</name>
<evidence type="ECO:0000313" key="2">
    <source>
        <dbReference type="EMBL" id="KAG5538763.1"/>
    </source>
</evidence>
<evidence type="ECO:0000256" key="1">
    <source>
        <dbReference type="ARBA" id="ARBA00007626"/>
    </source>
</evidence>
<dbReference type="Gene3D" id="1.25.40.10">
    <property type="entry name" value="Tetratricopeptide repeat domain"/>
    <property type="match status" value="1"/>
</dbReference>
<dbReference type="PANTHER" id="PTHR45717">
    <property type="entry name" value="OS12G0527900 PROTEIN"/>
    <property type="match status" value="1"/>
</dbReference>
<dbReference type="GO" id="GO:0005739">
    <property type="term" value="C:mitochondrion"/>
    <property type="evidence" value="ECO:0007669"/>
    <property type="project" value="TreeGrafter"/>
</dbReference>
<dbReference type="InterPro" id="IPR011990">
    <property type="entry name" value="TPR-like_helical_dom_sf"/>
</dbReference>
<protein>
    <recommendedName>
        <fullName evidence="4">Pentatricopeptide repeat-containing protein</fullName>
    </recommendedName>
</protein>
<evidence type="ECO:0000313" key="3">
    <source>
        <dbReference type="Proteomes" id="UP000823749"/>
    </source>
</evidence>